<comment type="similarity">
    <text evidence="4">Belongs to the PEP-utilizing enzyme family.</text>
</comment>
<evidence type="ECO:0000256" key="7">
    <source>
        <dbReference type="ARBA" id="ARBA00022679"/>
    </source>
</evidence>
<dbReference type="Proteomes" id="UP000713904">
    <property type="component" value="Unassembled WGS sequence"/>
</dbReference>
<evidence type="ECO:0000313" key="18">
    <source>
        <dbReference type="Proteomes" id="UP000713904"/>
    </source>
</evidence>
<protein>
    <recommendedName>
        <fullName evidence="6">Phosphoenolpyruvate synthase</fullName>
        <ecNumber evidence="5">2.7.9.2</ecNumber>
    </recommendedName>
    <alternativeName>
        <fullName evidence="13">Pyruvate, water dikinase</fullName>
    </alternativeName>
</protein>
<evidence type="ECO:0000256" key="2">
    <source>
        <dbReference type="ARBA" id="ARBA00002988"/>
    </source>
</evidence>
<comment type="cofactor">
    <cofactor evidence="1">
        <name>Mg(2+)</name>
        <dbReference type="ChEBI" id="CHEBI:18420"/>
    </cofactor>
</comment>
<feature type="domain" description="Pyruvate phosphate dikinase AMP/ATP-binding" evidence="16">
    <location>
        <begin position="16"/>
        <end position="324"/>
    </location>
</feature>
<dbReference type="InterPro" id="IPR006319">
    <property type="entry name" value="PEP_synth"/>
</dbReference>
<accession>A0ABR6TJH2</accession>
<dbReference type="SUPFAM" id="SSF56059">
    <property type="entry name" value="Glutathione synthetase ATP-binding domain-like"/>
    <property type="match status" value="1"/>
</dbReference>
<evidence type="ECO:0000313" key="17">
    <source>
        <dbReference type="EMBL" id="MBC2575566.1"/>
    </source>
</evidence>
<evidence type="ECO:0000259" key="15">
    <source>
        <dbReference type="Pfam" id="PF00391"/>
    </source>
</evidence>
<evidence type="ECO:0000256" key="3">
    <source>
        <dbReference type="ARBA" id="ARBA00004742"/>
    </source>
</evidence>
<keyword evidence="18" id="KW-1185">Reference proteome</keyword>
<dbReference type="Gene3D" id="3.30.470.20">
    <property type="entry name" value="ATP-grasp fold, B domain"/>
    <property type="match status" value="1"/>
</dbReference>
<keyword evidence="12" id="KW-0460">Magnesium</keyword>
<dbReference type="EC" id="2.7.9.2" evidence="5"/>
<gene>
    <name evidence="17" type="ORF">HLB29_02590</name>
</gene>
<dbReference type="InterPro" id="IPR036637">
    <property type="entry name" value="Phosphohistidine_dom_sf"/>
</dbReference>
<dbReference type="InterPro" id="IPR002192">
    <property type="entry name" value="PPDK_AMP/ATP-bd"/>
</dbReference>
<reference evidence="17 18" key="1">
    <citation type="submission" date="2020-05" db="EMBL/GenBank/DDBJ databases">
        <title>Draft genome of xy-202 and genomic insight in genome of the genus Peptostreptococcus.</title>
        <authorList>
            <person name="Zhang Z."/>
        </authorList>
    </citation>
    <scope>NUCLEOTIDE SEQUENCE [LARGE SCALE GENOMIC DNA]</scope>
    <source>
        <strain evidence="17 18">DSM 27025</strain>
    </source>
</reference>
<name>A0ABR6TJH2_9FIRM</name>
<feature type="domain" description="PEP-utilising enzyme mobile" evidence="15">
    <location>
        <begin position="746"/>
        <end position="816"/>
    </location>
</feature>
<proteinExistence type="inferred from homology"/>
<dbReference type="RefSeq" id="WP_185623565.1">
    <property type="nucleotide sequence ID" value="NZ_JABGBW010000001.1"/>
</dbReference>
<dbReference type="SUPFAM" id="SSF52009">
    <property type="entry name" value="Phosphohistidine domain"/>
    <property type="match status" value="1"/>
</dbReference>
<evidence type="ECO:0000256" key="5">
    <source>
        <dbReference type="ARBA" id="ARBA00011996"/>
    </source>
</evidence>
<dbReference type="Gene3D" id="3.30.1490.20">
    <property type="entry name" value="ATP-grasp fold, A domain"/>
    <property type="match status" value="1"/>
</dbReference>
<keyword evidence="9" id="KW-0547">Nucleotide-binding</keyword>
<organism evidence="17 18">
    <name type="scientific">Peptostreptococcus canis</name>
    <dbReference type="NCBI Taxonomy" id="1159213"/>
    <lineage>
        <taxon>Bacteria</taxon>
        <taxon>Bacillati</taxon>
        <taxon>Bacillota</taxon>
        <taxon>Clostridia</taxon>
        <taxon>Peptostreptococcales</taxon>
        <taxon>Peptostreptococcaceae</taxon>
        <taxon>Peptostreptococcus</taxon>
    </lineage>
</organism>
<evidence type="ECO:0000256" key="13">
    <source>
        <dbReference type="ARBA" id="ARBA00033470"/>
    </source>
</evidence>
<evidence type="ECO:0000256" key="8">
    <source>
        <dbReference type="ARBA" id="ARBA00022723"/>
    </source>
</evidence>
<comment type="pathway">
    <text evidence="3">Carbohydrate biosynthesis; gluconeogenesis.</text>
</comment>
<keyword evidence="7" id="KW-0808">Transferase</keyword>
<evidence type="ECO:0000259" key="16">
    <source>
        <dbReference type="Pfam" id="PF01326"/>
    </source>
</evidence>
<evidence type="ECO:0000256" key="10">
    <source>
        <dbReference type="ARBA" id="ARBA00022777"/>
    </source>
</evidence>
<evidence type="ECO:0000256" key="9">
    <source>
        <dbReference type="ARBA" id="ARBA00022741"/>
    </source>
</evidence>
<dbReference type="PANTHER" id="PTHR43030">
    <property type="entry name" value="PHOSPHOENOLPYRUVATE SYNTHASE"/>
    <property type="match status" value="1"/>
</dbReference>
<evidence type="ECO:0000256" key="12">
    <source>
        <dbReference type="ARBA" id="ARBA00022842"/>
    </source>
</evidence>
<keyword evidence="10" id="KW-0418">Kinase</keyword>
<dbReference type="InterPro" id="IPR008279">
    <property type="entry name" value="PEP-util_enz_mobile_dom"/>
</dbReference>
<dbReference type="Pfam" id="PF00391">
    <property type="entry name" value="PEP-utilizers"/>
    <property type="match status" value="1"/>
</dbReference>
<comment type="caution">
    <text evidence="17">The sequence shown here is derived from an EMBL/GenBank/DDBJ whole genome shotgun (WGS) entry which is preliminary data.</text>
</comment>
<dbReference type="Pfam" id="PF01326">
    <property type="entry name" value="PPDK_N"/>
    <property type="match status" value="1"/>
</dbReference>
<keyword evidence="11" id="KW-0067">ATP-binding</keyword>
<dbReference type="InterPro" id="IPR013815">
    <property type="entry name" value="ATP_grasp_subdomain_1"/>
</dbReference>
<sequence length="821" mass="94290">MILDFSDIKKEDLLVAGGKGANLGEMISAGINVPNGFVITSDSYRYFLKENGITELMIQELDRAKNDEYRLKTISKSLRELITKGSFPTKLKEEILKKYFSLGNNIRVAVRSSATAEDLLEASFAGQQETYLNIVGVEEVLNKIKKCYASLWSDRVIKYRINNGYDQTSVAIAVVIQEMIESEKSGVLFTVNPLTQNKDEIQINASYGLGESIVSGKVTADSYIVGKNGEIKSITIGSKEIQIVYDDINTKKEIVKDEKRKEKALNNDEIISLTEVGLEIEKHYHMPMDIEWSIKDDEIYILQARAITTLRNNDLEKIVDRYTKNIRVKNTIKESMIFLLEKAPFVFSPLEYDFMIAISEQKEIIFKEGGIIYDINPKMDDDGIMVIPNGSRKISKNIFKIFKIIRDIKNYDKCYYTCKRFMDEYKRKIEQIRNLSYEDMTLPECKSFILNSYDLLRSIAYDRFKFAIFPSVAREKFFTKIVKKVDKKYSAFDLYWGLNNKTSVVTNDIFKLSDTIKENDNLTSAILSGESFENLYNQFSDFKSLIDDFLSKNGFKLDYNCYLLEGKSFIENPNRILSILKPVLKDKDSTKTMTIEDYYLLMDKLKTVYPQKYDSIERDINYLRYFHFVREETQYMWEELFYNIKNCVKRINLILFGNENYKSGVGNLFFRELIDVMERGFLNESDKEKIERRIQKSQIAVKVWDKSKTLIFDSTGDILKGVVGSPGGTVGKVCIVNGPEEFFKMEKGDILVCHLTDPEWTPLFKLASAVVADTGSALSHAAIVAREFNIPAVLGVGFATNRFKDGDMIMVDGYKGEVKLC</sequence>
<comment type="catalytic activity">
    <reaction evidence="14">
        <text>pyruvate + ATP + H2O = phosphoenolpyruvate + AMP + phosphate + 2 H(+)</text>
        <dbReference type="Rhea" id="RHEA:11364"/>
        <dbReference type="ChEBI" id="CHEBI:15361"/>
        <dbReference type="ChEBI" id="CHEBI:15377"/>
        <dbReference type="ChEBI" id="CHEBI:15378"/>
        <dbReference type="ChEBI" id="CHEBI:30616"/>
        <dbReference type="ChEBI" id="CHEBI:43474"/>
        <dbReference type="ChEBI" id="CHEBI:58702"/>
        <dbReference type="ChEBI" id="CHEBI:456215"/>
        <dbReference type="EC" id="2.7.9.2"/>
    </reaction>
</comment>
<evidence type="ECO:0000256" key="11">
    <source>
        <dbReference type="ARBA" id="ARBA00022840"/>
    </source>
</evidence>
<dbReference type="EMBL" id="JABGBW010000001">
    <property type="protein sequence ID" value="MBC2575566.1"/>
    <property type="molecule type" value="Genomic_DNA"/>
</dbReference>
<dbReference type="Gene3D" id="3.50.30.10">
    <property type="entry name" value="Phosphohistidine domain"/>
    <property type="match status" value="1"/>
</dbReference>
<evidence type="ECO:0000256" key="6">
    <source>
        <dbReference type="ARBA" id="ARBA00021623"/>
    </source>
</evidence>
<keyword evidence="8" id="KW-0479">Metal-binding</keyword>
<dbReference type="PANTHER" id="PTHR43030:SF1">
    <property type="entry name" value="PHOSPHOENOLPYRUVATE SYNTHASE"/>
    <property type="match status" value="1"/>
</dbReference>
<evidence type="ECO:0000256" key="4">
    <source>
        <dbReference type="ARBA" id="ARBA00007837"/>
    </source>
</evidence>
<evidence type="ECO:0000256" key="14">
    <source>
        <dbReference type="ARBA" id="ARBA00047700"/>
    </source>
</evidence>
<comment type="function">
    <text evidence="2">Catalyzes the phosphorylation of pyruvate to phosphoenolpyruvate.</text>
</comment>
<evidence type="ECO:0000256" key="1">
    <source>
        <dbReference type="ARBA" id="ARBA00001946"/>
    </source>
</evidence>